<keyword evidence="3" id="KW-1185">Reference proteome</keyword>
<proteinExistence type="predicted"/>
<keyword evidence="1" id="KW-0812">Transmembrane</keyword>
<keyword evidence="1" id="KW-1133">Transmembrane helix</keyword>
<accession>A0AAQ3K181</accession>
<keyword evidence="1" id="KW-0472">Membrane</keyword>
<dbReference type="EMBL" id="CP136892">
    <property type="protein sequence ID" value="WOL00145.1"/>
    <property type="molecule type" value="Genomic_DNA"/>
</dbReference>
<feature type="transmembrane region" description="Helical" evidence="1">
    <location>
        <begin position="28"/>
        <end position="50"/>
    </location>
</feature>
<gene>
    <name evidence="2" type="ORF">Cni_G08858</name>
</gene>
<sequence>MKMNNTMGVFDGNSPVILVFADPQSRTGLLSTACGFALMSLLVVTFIHIFRRRAESRNLMAWSPLPVDASDDWGLFGRLNAVGFIVELTSVERKLLIAKEWKLVSFSLYFPFKFFVLTF</sequence>
<name>A0AAQ3K181_9LILI</name>
<evidence type="ECO:0000313" key="2">
    <source>
        <dbReference type="EMBL" id="WOL00145.1"/>
    </source>
</evidence>
<protein>
    <submittedName>
        <fullName evidence="2">Uncharacterized protein</fullName>
    </submittedName>
</protein>
<dbReference type="AlphaFoldDB" id="A0AAQ3K181"/>
<dbReference type="Proteomes" id="UP001327560">
    <property type="component" value="Chromosome 3"/>
</dbReference>
<reference evidence="2 3" key="1">
    <citation type="submission" date="2023-10" db="EMBL/GenBank/DDBJ databases">
        <title>Chromosome-scale genome assembly provides insights into flower coloration mechanisms of Canna indica.</title>
        <authorList>
            <person name="Li C."/>
        </authorList>
    </citation>
    <scope>NUCLEOTIDE SEQUENCE [LARGE SCALE GENOMIC DNA]</scope>
    <source>
        <tissue evidence="2">Flower</tissue>
    </source>
</reference>
<organism evidence="2 3">
    <name type="scientific">Canna indica</name>
    <name type="common">Indian-shot</name>
    <dbReference type="NCBI Taxonomy" id="4628"/>
    <lineage>
        <taxon>Eukaryota</taxon>
        <taxon>Viridiplantae</taxon>
        <taxon>Streptophyta</taxon>
        <taxon>Embryophyta</taxon>
        <taxon>Tracheophyta</taxon>
        <taxon>Spermatophyta</taxon>
        <taxon>Magnoliopsida</taxon>
        <taxon>Liliopsida</taxon>
        <taxon>Zingiberales</taxon>
        <taxon>Cannaceae</taxon>
        <taxon>Canna</taxon>
    </lineage>
</organism>
<evidence type="ECO:0000256" key="1">
    <source>
        <dbReference type="SAM" id="Phobius"/>
    </source>
</evidence>
<evidence type="ECO:0000313" key="3">
    <source>
        <dbReference type="Proteomes" id="UP001327560"/>
    </source>
</evidence>